<dbReference type="AlphaFoldDB" id="A0A1V9FNX7"/>
<evidence type="ECO:0008006" key="6">
    <source>
        <dbReference type="Google" id="ProtNLM"/>
    </source>
</evidence>
<dbReference type="CDD" id="cd02233">
    <property type="entry name" value="cupin_HNL-like"/>
    <property type="match status" value="1"/>
</dbReference>
<feature type="signal peptide" evidence="1">
    <location>
        <begin position="1"/>
        <end position="23"/>
    </location>
</feature>
<evidence type="ECO:0000259" key="3">
    <source>
        <dbReference type="Pfam" id="PF07883"/>
    </source>
</evidence>
<organism evidence="4 5">
    <name type="scientific">Niastella vici</name>
    <dbReference type="NCBI Taxonomy" id="1703345"/>
    <lineage>
        <taxon>Bacteria</taxon>
        <taxon>Pseudomonadati</taxon>
        <taxon>Bacteroidota</taxon>
        <taxon>Chitinophagia</taxon>
        <taxon>Chitinophagales</taxon>
        <taxon>Chitinophagaceae</taxon>
        <taxon>Niastella</taxon>
    </lineage>
</organism>
<evidence type="ECO:0000313" key="5">
    <source>
        <dbReference type="Proteomes" id="UP000192796"/>
    </source>
</evidence>
<dbReference type="Gene3D" id="1.20.1290.10">
    <property type="entry name" value="AhpD-like"/>
    <property type="match status" value="1"/>
</dbReference>
<feature type="domain" description="Cupin type-2" evidence="3">
    <location>
        <begin position="292"/>
        <end position="347"/>
    </location>
</feature>
<dbReference type="SUPFAM" id="SSF51182">
    <property type="entry name" value="RmlC-like cupins"/>
    <property type="match status" value="1"/>
</dbReference>
<dbReference type="STRING" id="1703345.A3860_35380"/>
<keyword evidence="5" id="KW-1185">Reference proteome</keyword>
<dbReference type="InterPro" id="IPR011051">
    <property type="entry name" value="RmlC_Cupin_sf"/>
</dbReference>
<feature type="chain" id="PRO_5013093918" description="Carboxymuconolactone decarboxylase" evidence="1">
    <location>
        <begin position="24"/>
        <end position="382"/>
    </location>
</feature>
<evidence type="ECO:0000256" key="1">
    <source>
        <dbReference type="SAM" id="SignalP"/>
    </source>
</evidence>
<sequence>MKQLKILLLSGLFSVGLVQLSNAQQSMSVIQTLNAKEQNIITISAFTAKGDLVKLQNALTSGLDAGLTINDIKEVLIHLYAYCGFPRSLQGINTLMAVLETRKAKGITDKLGKQSTPVNDDDSKYIRGKNVLEALTGQPEKEPKTGYAAFSPVIDTFLKEHLFADIFGRDILTYLEREIATISALISLGGVEPMMQGHMRIALHLGMTESKIGEMVSLIETKVGIKEANDARRVLLTVTSGGSAQKAADTMEANADLFKKGVKAPALNFTGTAWVNMLVQAQEGLDCSVGAITFEPGSRTNWHSHPGGQILLITEGEGYYQEKGQPKRVVQKGDVIKCLPGKAHWHGALPGTKLTHIAIGPDTEKGSAVWLQPVTDQEYNDR</sequence>
<dbReference type="Pfam" id="PF07883">
    <property type="entry name" value="Cupin_2"/>
    <property type="match status" value="1"/>
</dbReference>
<dbReference type="OrthoDB" id="9812754at2"/>
<dbReference type="EMBL" id="LVYD01000068">
    <property type="protein sequence ID" value="OQP60055.1"/>
    <property type="molecule type" value="Genomic_DNA"/>
</dbReference>
<gene>
    <name evidence="4" type="ORF">A3860_35380</name>
</gene>
<dbReference type="Pfam" id="PF02627">
    <property type="entry name" value="CMD"/>
    <property type="match status" value="2"/>
</dbReference>
<dbReference type="InterPro" id="IPR003779">
    <property type="entry name" value="CMD-like"/>
</dbReference>
<dbReference type="RefSeq" id="WP_081153831.1">
    <property type="nucleotide sequence ID" value="NZ_LVYD01000068.1"/>
</dbReference>
<accession>A0A1V9FNX7</accession>
<dbReference type="PANTHER" id="PTHR43698:SF1">
    <property type="entry name" value="BLL4564 PROTEIN"/>
    <property type="match status" value="1"/>
</dbReference>
<evidence type="ECO:0000259" key="2">
    <source>
        <dbReference type="Pfam" id="PF02627"/>
    </source>
</evidence>
<feature type="domain" description="Carboxymuconolactone decarboxylase-like" evidence="2">
    <location>
        <begin position="157"/>
        <end position="235"/>
    </location>
</feature>
<dbReference type="SUPFAM" id="SSF69118">
    <property type="entry name" value="AhpD-like"/>
    <property type="match status" value="1"/>
</dbReference>
<protein>
    <recommendedName>
        <fullName evidence="6">Carboxymuconolactone decarboxylase</fullName>
    </recommendedName>
</protein>
<dbReference type="InterPro" id="IPR029032">
    <property type="entry name" value="AhpD-like"/>
</dbReference>
<evidence type="ECO:0000313" key="4">
    <source>
        <dbReference type="EMBL" id="OQP60055.1"/>
    </source>
</evidence>
<comment type="caution">
    <text evidence="4">The sequence shown here is derived from an EMBL/GenBank/DDBJ whole genome shotgun (WGS) entry which is preliminary data.</text>
</comment>
<dbReference type="InterPro" id="IPR013096">
    <property type="entry name" value="Cupin_2"/>
</dbReference>
<dbReference type="Gene3D" id="2.60.120.10">
    <property type="entry name" value="Jelly Rolls"/>
    <property type="match status" value="1"/>
</dbReference>
<name>A0A1V9FNX7_9BACT</name>
<dbReference type="GO" id="GO:0051920">
    <property type="term" value="F:peroxiredoxin activity"/>
    <property type="evidence" value="ECO:0007669"/>
    <property type="project" value="InterPro"/>
</dbReference>
<reference evidence="4 5" key="1">
    <citation type="submission" date="2016-03" db="EMBL/GenBank/DDBJ databases">
        <title>Niastella vici sp. nov., isolated from farmland soil.</title>
        <authorList>
            <person name="Chen L."/>
            <person name="Wang D."/>
            <person name="Yang S."/>
            <person name="Wang G."/>
        </authorList>
    </citation>
    <scope>NUCLEOTIDE SEQUENCE [LARGE SCALE GENOMIC DNA]</scope>
    <source>
        <strain evidence="4 5">DJ57</strain>
    </source>
</reference>
<proteinExistence type="predicted"/>
<keyword evidence="1" id="KW-0732">Signal</keyword>
<dbReference type="InterPro" id="IPR014710">
    <property type="entry name" value="RmlC-like_jellyroll"/>
</dbReference>
<dbReference type="PANTHER" id="PTHR43698">
    <property type="entry name" value="RIBD C-TERMINAL DOMAIN CONTAINING PROTEIN"/>
    <property type="match status" value="1"/>
</dbReference>
<dbReference type="InterPro" id="IPR047263">
    <property type="entry name" value="HNL-like_cupin"/>
</dbReference>
<dbReference type="Proteomes" id="UP000192796">
    <property type="component" value="Unassembled WGS sequence"/>
</dbReference>
<feature type="domain" description="Carboxymuconolactone decarboxylase-like" evidence="2">
    <location>
        <begin position="32"/>
        <end position="90"/>
    </location>
</feature>